<dbReference type="AlphaFoldDB" id="A0AAD7D836"/>
<keyword evidence="2" id="KW-1185">Reference proteome</keyword>
<proteinExistence type="predicted"/>
<protein>
    <submittedName>
        <fullName evidence="1">Uncharacterized protein</fullName>
    </submittedName>
</protein>
<name>A0AAD7D836_MYCRO</name>
<evidence type="ECO:0000313" key="1">
    <source>
        <dbReference type="EMBL" id="KAJ7683415.1"/>
    </source>
</evidence>
<comment type="caution">
    <text evidence="1">The sequence shown here is derived from an EMBL/GenBank/DDBJ whole genome shotgun (WGS) entry which is preliminary data.</text>
</comment>
<organism evidence="1 2">
    <name type="scientific">Mycena rosella</name>
    <name type="common">Pink bonnet</name>
    <name type="synonym">Agaricus rosellus</name>
    <dbReference type="NCBI Taxonomy" id="1033263"/>
    <lineage>
        <taxon>Eukaryota</taxon>
        <taxon>Fungi</taxon>
        <taxon>Dikarya</taxon>
        <taxon>Basidiomycota</taxon>
        <taxon>Agaricomycotina</taxon>
        <taxon>Agaricomycetes</taxon>
        <taxon>Agaricomycetidae</taxon>
        <taxon>Agaricales</taxon>
        <taxon>Marasmiineae</taxon>
        <taxon>Mycenaceae</taxon>
        <taxon>Mycena</taxon>
    </lineage>
</organism>
<accession>A0AAD7D836</accession>
<reference evidence="1" key="1">
    <citation type="submission" date="2023-03" db="EMBL/GenBank/DDBJ databases">
        <title>Massive genome expansion in bonnet fungi (Mycena s.s.) driven by repeated elements and novel gene families across ecological guilds.</title>
        <authorList>
            <consortium name="Lawrence Berkeley National Laboratory"/>
            <person name="Harder C.B."/>
            <person name="Miyauchi S."/>
            <person name="Viragh M."/>
            <person name="Kuo A."/>
            <person name="Thoen E."/>
            <person name="Andreopoulos B."/>
            <person name="Lu D."/>
            <person name="Skrede I."/>
            <person name="Drula E."/>
            <person name="Henrissat B."/>
            <person name="Morin E."/>
            <person name="Kohler A."/>
            <person name="Barry K."/>
            <person name="LaButti K."/>
            <person name="Morin E."/>
            <person name="Salamov A."/>
            <person name="Lipzen A."/>
            <person name="Mereny Z."/>
            <person name="Hegedus B."/>
            <person name="Baldrian P."/>
            <person name="Stursova M."/>
            <person name="Weitz H."/>
            <person name="Taylor A."/>
            <person name="Grigoriev I.V."/>
            <person name="Nagy L.G."/>
            <person name="Martin F."/>
            <person name="Kauserud H."/>
        </authorList>
    </citation>
    <scope>NUCLEOTIDE SEQUENCE</scope>
    <source>
        <strain evidence="1">CBHHK067</strain>
    </source>
</reference>
<feature type="non-terminal residue" evidence="1">
    <location>
        <position position="1"/>
    </location>
</feature>
<gene>
    <name evidence="1" type="ORF">B0H17DRAFT_941872</name>
</gene>
<sequence>GNKIQYVYYPGIPITSIDSGEACSVSACCAVLAHFRCLVHHDDLDKICKSFEFLQPVGLHATENFFWSLLNSDPYSADSYDLLYSDESGKWGKHLCLLILEVLKANEYKGWLTAAE</sequence>
<dbReference type="EMBL" id="JARKIE010000108">
    <property type="protein sequence ID" value="KAJ7683415.1"/>
    <property type="molecule type" value="Genomic_DNA"/>
</dbReference>
<evidence type="ECO:0000313" key="2">
    <source>
        <dbReference type="Proteomes" id="UP001221757"/>
    </source>
</evidence>
<dbReference type="Proteomes" id="UP001221757">
    <property type="component" value="Unassembled WGS sequence"/>
</dbReference>